<keyword evidence="2" id="KW-1185">Reference proteome</keyword>
<name>A0ACC3C5B6_PYRYE</name>
<sequence>MPTTGRGGAAPLSATAATDTGTDRHPPSPPLRSHPARRSAVRLRRAAVVVVTAAAAVVATAAKVSGQPSRLDDVFGASAERVVRIADAARNALEPPNACTLDKALSSCGCSYSPCAARYPDSLTCGSEFSPNSQVCGGDSCGESKSDWANSFVLPGRGQISPDGTVSTAVAKDVCLTKALDRSVFRSLSPAKQITYFATSNGAFRYHPGRSQSVAESYDQCGGPFEARLRPWYSAASSGPKDVVIAVDASAGMTQSVAEGGTTSRWTLASSAVADLLDTLNPRDFVAIVRSDGGSNGALTVGNTGPLMESVSEERVTELKKAVEAIRPAGTLNVAATMRFAFGLLQRSAEASVERSGLASAGCSRVVIWITGGRDACYSRPACQSAATGGCTCTADVLSQMNSLQSSLSAVGGGGLPKAMVTTMTVGDLVDDSLARQMACSSSGTWARVTSQDVSSENSLRSTDVTGYYRMLSVARWVPGINVSQVVFSRLYDGAGDMGDMTTATIPVFSRFSKRVIGVAGADIPIADLLAAAPGATREDLVDEIRTRAPQCERGDLSTNIRPCDAQQLRGPEAACVPARPPPSVKCFKHAGDLYVAQPEVSTWRSWDAANTYCGTLGPGGMLAPIRSIELSQLLTQLSGLDGSWVGVRRGKGSSAAGEWVSPTGAPVRFNSWTVESRLEECVAIDRRGLEGNWFARKCDKQLPFICWLPDAAAITPPPTVCGAGEVVDLDAPQPNRSNPLTATGECSLEEAVRSCRGAQLAVNNKPFCPLGLESGNIACDNHCCDGCQCLALGSVPGKRIGAGAVIGIVVGVLVVILFVSLGFVVWRRRAEARRGVIDDASDDDEYYVMRQSEEKSEKNYAWDGDGSVDMGGGGGRAIERGGHHPTDAEAAYHGRQLEQATQPGEGVGARVWSWSPGTFFAPRRPTQ</sequence>
<dbReference type="EMBL" id="CM020619">
    <property type="protein sequence ID" value="KAK1865486.1"/>
    <property type="molecule type" value="Genomic_DNA"/>
</dbReference>
<proteinExistence type="predicted"/>
<evidence type="ECO:0000313" key="2">
    <source>
        <dbReference type="Proteomes" id="UP000798662"/>
    </source>
</evidence>
<evidence type="ECO:0000313" key="1">
    <source>
        <dbReference type="EMBL" id="KAK1865486.1"/>
    </source>
</evidence>
<reference evidence="1" key="1">
    <citation type="submission" date="2019-11" db="EMBL/GenBank/DDBJ databases">
        <title>Nori genome reveals adaptations in red seaweeds to the harsh intertidal environment.</title>
        <authorList>
            <person name="Wang D."/>
            <person name="Mao Y."/>
        </authorList>
    </citation>
    <scope>NUCLEOTIDE SEQUENCE</scope>
    <source>
        <tissue evidence="1">Gametophyte</tissue>
    </source>
</reference>
<gene>
    <name evidence="1" type="ORF">I4F81_008017</name>
</gene>
<protein>
    <submittedName>
        <fullName evidence="1">Uncharacterized protein</fullName>
    </submittedName>
</protein>
<accession>A0ACC3C5B6</accession>
<comment type="caution">
    <text evidence="1">The sequence shown here is derived from an EMBL/GenBank/DDBJ whole genome shotgun (WGS) entry which is preliminary data.</text>
</comment>
<dbReference type="Proteomes" id="UP000798662">
    <property type="component" value="Chromosome 2"/>
</dbReference>
<organism evidence="1 2">
    <name type="scientific">Pyropia yezoensis</name>
    <name type="common">Susabi-nori</name>
    <name type="synonym">Porphyra yezoensis</name>
    <dbReference type="NCBI Taxonomy" id="2788"/>
    <lineage>
        <taxon>Eukaryota</taxon>
        <taxon>Rhodophyta</taxon>
        <taxon>Bangiophyceae</taxon>
        <taxon>Bangiales</taxon>
        <taxon>Bangiaceae</taxon>
        <taxon>Pyropia</taxon>
    </lineage>
</organism>